<dbReference type="EMBL" id="LDAU01000116">
    <property type="protein sequence ID" value="KRX04448.1"/>
    <property type="molecule type" value="Genomic_DNA"/>
</dbReference>
<reference evidence="2 3" key="1">
    <citation type="journal article" date="2015" name="Sci. Rep.">
        <title>Genome of the facultative scuticociliatosis pathogen Pseudocohnilembus persalinus provides insight into its virulence through horizontal gene transfer.</title>
        <authorList>
            <person name="Xiong J."/>
            <person name="Wang G."/>
            <person name="Cheng J."/>
            <person name="Tian M."/>
            <person name="Pan X."/>
            <person name="Warren A."/>
            <person name="Jiang C."/>
            <person name="Yuan D."/>
            <person name="Miao W."/>
        </authorList>
    </citation>
    <scope>NUCLEOTIDE SEQUENCE [LARGE SCALE GENOMIC DNA]</scope>
    <source>
        <strain evidence="2">36N120E</strain>
    </source>
</reference>
<keyword evidence="3" id="KW-1185">Reference proteome</keyword>
<dbReference type="InterPro" id="IPR017850">
    <property type="entry name" value="Alkaline_phosphatase_core_sf"/>
</dbReference>
<dbReference type="PANTHER" id="PTHR10974:SF1">
    <property type="entry name" value="FI08016P-RELATED"/>
    <property type="match status" value="1"/>
</dbReference>
<gene>
    <name evidence="2" type="ORF">PPERSA_00217</name>
</gene>
<dbReference type="PANTHER" id="PTHR10974">
    <property type="entry name" value="FI08016P-RELATED"/>
    <property type="match status" value="1"/>
</dbReference>
<dbReference type="OrthoDB" id="413313at2759"/>
<protein>
    <submittedName>
        <fullName evidence="2">Alkaline-phosphatase-like, core domain</fullName>
    </submittedName>
</protein>
<keyword evidence="1" id="KW-0472">Membrane</keyword>
<evidence type="ECO:0000313" key="2">
    <source>
        <dbReference type="EMBL" id="KRX04448.1"/>
    </source>
</evidence>
<dbReference type="InParanoid" id="A0A0V0QR01"/>
<dbReference type="InterPro" id="IPR004245">
    <property type="entry name" value="DUF229"/>
</dbReference>
<organism evidence="2 3">
    <name type="scientific">Pseudocohnilembus persalinus</name>
    <name type="common">Ciliate</name>
    <dbReference type="NCBI Taxonomy" id="266149"/>
    <lineage>
        <taxon>Eukaryota</taxon>
        <taxon>Sar</taxon>
        <taxon>Alveolata</taxon>
        <taxon>Ciliophora</taxon>
        <taxon>Intramacronucleata</taxon>
        <taxon>Oligohymenophorea</taxon>
        <taxon>Scuticociliatia</taxon>
        <taxon>Philasterida</taxon>
        <taxon>Pseudocohnilembidae</taxon>
        <taxon>Pseudocohnilembus</taxon>
    </lineage>
</organism>
<feature type="transmembrane region" description="Helical" evidence="1">
    <location>
        <begin position="216"/>
        <end position="236"/>
    </location>
</feature>
<dbReference type="GO" id="GO:0005615">
    <property type="term" value="C:extracellular space"/>
    <property type="evidence" value="ECO:0007669"/>
    <property type="project" value="TreeGrafter"/>
</dbReference>
<feature type="transmembrane region" description="Helical" evidence="1">
    <location>
        <begin position="75"/>
        <end position="96"/>
    </location>
</feature>
<sequence>MNESFTTFEIDQNEASETIKLRDDQKKNKKNAQNKGGIGEQFGDQNKITSFLRKQSIKLRKMVYEQVLGKTWLPYYNFFMNFICAPIILVLIFYIYEFKTVRKCTQYRSEEECVDKLVLTQLESLLGKIFIQSLLNYVLVYLTMKKYVPRFYLVPFGLYYFWCFIINGSLSFNKITGYDWTGAHFYVMVIFGFLFTIPHKIASIWVHLYAVNQKKFILVFFASGVAFLCVNTYLIGTCKNWDNGIAGYIEKDGGHCNLLEPYICWQSAFDKWLLFERSCGIDNLAGQKQSMLQLYDKINPLVQTREELDQVMNQYNYMAYPLTSKFDDEQKDLEYQTQQSIINESLFSEDFETVRDSGREAIVDLNTMQLSFQMQRDEQLVKNRKQIYDSQEHLAKNVIFIYIDTLSRPQAHRKLPKTMEFLYQFTDYDKKTRAYTKEGKSSAKIYEFFRFHSIDRMTRNNSFKLQYNTTKEHLNEFTDQTEPQPNLLGEYKKRGYITGHSTNTCTSQCSFRKQYKEYKQYFSEDSGDHEFLMYDPQYMDPDNYYNLKQGINSMFRRCIFGTDTSEHVINYGYKFLETYKDDPKFLYLEFTDSHEVTSEVVSYLDNHLYNFFVNIQALGYLEKDTNIVLLSDHGQHIINSFLYQYENTDLNPTNSFHQIERMLPLYMTLFTSDILNKYPELDENLFNNQQYLIGMQQVRNTIVTTSEGFQNPNIYNDSVLVNRLDNKMLCQNMGFAQIDTVKWCMCKNPDLEEAKIYLDKWKIDQQKILEGNM</sequence>
<dbReference type="SUPFAM" id="SSF53649">
    <property type="entry name" value="Alkaline phosphatase-like"/>
    <property type="match status" value="1"/>
</dbReference>
<accession>A0A0V0QR01</accession>
<keyword evidence="1" id="KW-1133">Transmembrane helix</keyword>
<dbReference type="Proteomes" id="UP000054937">
    <property type="component" value="Unassembled WGS sequence"/>
</dbReference>
<dbReference type="Gene3D" id="3.40.720.10">
    <property type="entry name" value="Alkaline Phosphatase, subunit A"/>
    <property type="match status" value="1"/>
</dbReference>
<dbReference type="Pfam" id="PF02995">
    <property type="entry name" value="DUF229"/>
    <property type="match status" value="1"/>
</dbReference>
<feature type="transmembrane region" description="Helical" evidence="1">
    <location>
        <begin position="184"/>
        <end position="209"/>
    </location>
</feature>
<evidence type="ECO:0000256" key="1">
    <source>
        <dbReference type="SAM" id="Phobius"/>
    </source>
</evidence>
<comment type="caution">
    <text evidence="2">The sequence shown here is derived from an EMBL/GenBank/DDBJ whole genome shotgun (WGS) entry which is preliminary data.</text>
</comment>
<dbReference type="AlphaFoldDB" id="A0A0V0QR01"/>
<name>A0A0V0QR01_PSEPJ</name>
<evidence type="ECO:0000313" key="3">
    <source>
        <dbReference type="Proteomes" id="UP000054937"/>
    </source>
</evidence>
<feature type="transmembrane region" description="Helical" evidence="1">
    <location>
        <begin position="151"/>
        <end position="172"/>
    </location>
</feature>
<keyword evidence="1" id="KW-0812">Transmembrane</keyword>
<proteinExistence type="predicted"/>
<dbReference type="OMA" id="TMAMYNG"/>